<feature type="signal peptide" evidence="1">
    <location>
        <begin position="1"/>
        <end position="24"/>
    </location>
</feature>
<keyword evidence="1" id="KW-0732">Signal</keyword>
<accession>A0A8J5JB57</accession>
<feature type="chain" id="PRO_5035223578" evidence="1">
    <location>
        <begin position="25"/>
        <end position="529"/>
    </location>
</feature>
<proteinExistence type="predicted"/>
<dbReference type="EMBL" id="JAENGY010000054">
    <property type="protein sequence ID" value="KAG6975652.1"/>
    <property type="molecule type" value="Genomic_DNA"/>
</dbReference>
<keyword evidence="3" id="KW-1185">Reference proteome</keyword>
<sequence length="529" mass="58874">MRVYRLPAILSLFCSGFLANSASAWSGLVTFYENAEFGGSKYEWNITETQLCYNLACFDNKASSVKWEGLPKTGNFHGKSRIAFFTGHDCGDDSRDWPTDGVINGKKDNYPMDFSLDGIDDAVSSFIIWEDNKKLTNGKETPSWYGVVTFYLDTEFDGPEFPWGITQTQRCYNLGCFNDKASSVKWEGLPTTGAFNGQSRIAFFTGKECTGDSRDWPTDGVINDKEGNYPMDFSLDGINDAISSFMIWETSKKATNGQDLPSLLLLLVVFTPVRATDIWFYNDDDYDKHKTFKRFNFGTAQRCYNIADCFDNKASSASWINAPKAAWLAFYDDEECRGTQYVSMSTPSGEMKFAPVGLDNKISSFMQWEYATFALKGFVDICNDAAILAVNATTNTTDASNDNDNTKAQAMKLVLYSTRGVTRKFSIGAVSQRCYNIYDCFKGPNSSATWNGVKSRTNMVFYSNANCQTHKAVGKGTPDGALYFSDAKFTQTVAAFMIWESGQYATAGIEDACYLDEHSLINASNPLTA</sequence>
<dbReference type="Proteomes" id="UP000709295">
    <property type="component" value="Unassembled WGS sequence"/>
</dbReference>
<name>A0A8J5JB57_9STRA</name>
<evidence type="ECO:0000313" key="2">
    <source>
        <dbReference type="EMBL" id="KAG6975652.1"/>
    </source>
</evidence>
<protein>
    <submittedName>
        <fullName evidence="2">Uncharacterized protein</fullName>
    </submittedName>
</protein>
<organism evidence="2 3">
    <name type="scientific">Phytophthora aleatoria</name>
    <dbReference type="NCBI Taxonomy" id="2496075"/>
    <lineage>
        <taxon>Eukaryota</taxon>
        <taxon>Sar</taxon>
        <taxon>Stramenopiles</taxon>
        <taxon>Oomycota</taxon>
        <taxon>Peronosporomycetes</taxon>
        <taxon>Peronosporales</taxon>
        <taxon>Peronosporaceae</taxon>
        <taxon>Phytophthora</taxon>
    </lineage>
</organism>
<evidence type="ECO:0000313" key="3">
    <source>
        <dbReference type="Proteomes" id="UP000709295"/>
    </source>
</evidence>
<evidence type="ECO:0000256" key="1">
    <source>
        <dbReference type="SAM" id="SignalP"/>
    </source>
</evidence>
<comment type="caution">
    <text evidence="2">The sequence shown here is derived from an EMBL/GenBank/DDBJ whole genome shotgun (WGS) entry which is preliminary data.</text>
</comment>
<gene>
    <name evidence="2" type="ORF">JG688_00002155</name>
</gene>
<reference evidence="2" key="1">
    <citation type="submission" date="2021-01" db="EMBL/GenBank/DDBJ databases">
        <title>Phytophthora aleatoria, a newly-described species from Pinus radiata is distinct from Phytophthora cactorum isolates based on comparative genomics.</title>
        <authorList>
            <person name="Mcdougal R."/>
            <person name="Panda P."/>
            <person name="Williams N."/>
            <person name="Studholme D.J."/>
        </authorList>
    </citation>
    <scope>NUCLEOTIDE SEQUENCE</scope>
    <source>
        <strain evidence="2">NZFS 4037</strain>
    </source>
</reference>
<dbReference type="AlphaFoldDB" id="A0A8J5JB57"/>